<dbReference type="Proteomes" id="UP000067626">
    <property type="component" value="Chromosome"/>
</dbReference>
<dbReference type="OrthoDB" id="8443920at2"/>
<reference evidence="1 2" key="1">
    <citation type="submission" date="2015-07" db="EMBL/GenBank/DDBJ databases">
        <title>Genome analysis of myxobacterium Chondromyces crocatus Cm c5 reveals a high potential for natural compound synthesis and the genetic basis for the loss of fruiting body formation.</title>
        <authorList>
            <person name="Zaburannyi N."/>
            <person name="Bunk B."/>
            <person name="Maier J."/>
            <person name="Overmann J."/>
            <person name="Mueller R."/>
        </authorList>
    </citation>
    <scope>NUCLEOTIDE SEQUENCE [LARGE SCALE GENOMIC DNA]</scope>
    <source>
        <strain evidence="1 2">Cm c5</strain>
    </source>
</reference>
<dbReference type="KEGG" id="ccro:CMC5_031080"/>
<dbReference type="STRING" id="52.CMC5_031080"/>
<accession>A0A0K1EDL2</accession>
<evidence type="ECO:0000313" key="2">
    <source>
        <dbReference type="Proteomes" id="UP000067626"/>
    </source>
</evidence>
<organism evidence="1 2">
    <name type="scientific">Chondromyces crocatus</name>
    <dbReference type="NCBI Taxonomy" id="52"/>
    <lineage>
        <taxon>Bacteria</taxon>
        <taxon>Pseudomonadati</taxon>
        <taxon>Myxococcota</taxon>
        <taxon>Polyangia</taxon>
        <taxon>Polyangiales</taxon>
        <taxon>Polyangiaceae</taxon>
        <taxon>Chondromyces</taxon>
    </lineage>
</organism>
<gene>
    <name evidence="1" type="ORF">CMC5_031080</name>
</gene>
<evidence type="ECO:0000313" key="1">
    <source>
        <dbReference type="EMBL" id="AKT38961.1"/>
    </source>
</evidence>
<keyword evidence="2" id="KW-1185">Reference proteome</keyword>
<proteinExistence type="predicted"/>
<name>A0A0K1EDL2_CHOCO</name>
<dbReference type="AlphaFoldDB" id="A0A0K1EDL2"/>
<protein>
    <submittedName>
        <fullName evidence="1">Uncharacterized protein</fullName>
    </submittedName>
</protein>
<dbReference type="EMBL" id="CP012159">
    <property type="protein sequence ID" value="AKT38961.1"/>
    <property type="molecule type" value="Genomic_DNA"/>
</dbReference>
<sequence>MPMERTGFTTAANGFRFANAFTTTLVQPQGVQVPGVPGLGVTTPPLMLHGLCGGMSFAALDYYFSGIPVPSHEASDYVTPPGVPAQGSRLHTLIYQRHLDSLNLGPSLQQVLGGDPYNLTTYAELLLTPEVLRPVTFGARLAAEVAYVIASVRAGQPVPLGLVAAGGLASATQCHQVVATGFDDVSATTTNIFVYDNRYPGREAILVVTPGAASCSLEVPGRAAEPWVVFFVEHYAAVTPGYLDFELAQGLTVSPVQPASSRRFKAEMVVVNSGEASAHGLALRLVVEPSSAGGQSVSIPADVLGTVPPGQAIVFDHEVEFPGAMAGAQVTVRPSTTFRTPSGAVVDRLVPARQPGTRDLVQVEVPREV</sequence>